<dbReference type="InterPro" id="IPR018779">
    <property type="entry name" value="RecJ_C"/>
</dbReference>
<dbReference type="InterPro" id="IPR041122">
    <property type="entry name" value="RecJ_OB"/>
</dbReference>
<evidence type="ECO:0000259" key="8">
    <source>
        <dbReference type="Pfam" id="PF02272"/>
    </source>
</evidence>
<dbReference type="Gene3D" id="3.90.1640.30">
    <property type="match status" value="1"/>
</dbReference>
<dbReference type="InterPro" id="IPR051673">
    <property type="entry name" value="SSDNA_exonuclease_RecJ"/>
</dbReference>
<accession>A0A0M0L8M6</accession>
<evidence type="ECO:0000256" key="2">
    <source>
        <dbReference type="ARBA" id="ARBA00019841"/>
    </source>
</evidence>
<feature type="domain" description="Single-stranded-DNA-specific exonuclease RecJ C-terminal" evidence="9">
    <location>
        <begin position="568"/>
        <end position="769"/>
    </location>
</feature>
<dbReference type="SUPFAM" id="SSF64182">
    <property type="entry name" value="DHH phosphoesterases"/>
    <property type="match status" value="1"/>
</dbReference>
<dbReference type="GO" id="GO:0008409">
    <property type="term" value="F:5'-3' exonuclease activity"/>
    <property type="evidence" value="ECO:0007669"/>
    <property type="project" value="InterPro"/>
</dbReference>
<feature type="domain" description="RecJ OB" evidence="10">
    <location>
        <begin position="455"/>
        <end position="561"/>
    </location>
</feature>
<dbReference type="GO" id="GO:0006310">
    <property type="term" value="P:DNA recombination"/>
    <property type="evidence" value="ECO:0007669"/>
    <property type="project" value="InterPro"/>
</dbReference>
<gene>
    <name evidence="11" type="ORF">AMD01_08815</name>
</gene>
<dbReference type="GO" id="GO:0006281">
    <property type="term" value="P:DNA repair"/>
    <property type="evidence" value="ECO:0007669"/>
    <property type="project" value="InterPro"/>
</dbReference>
<evidence type="ECO:0000313" key="12">
    <source>
        <dbReference type="Proteomes" id="UP000037558"/>
    </source>
</evidence>
<dbReference type="PANTHER" id="PTHR30255:SF2">
    <property type="entry name" value="SINGLE-STRANDED-DNA-SPECIFIC EXONUCLEASE RECJ"/>
    <property type="match status" value="1"/>
</dbReference>
<dbReference type="InterPro" id="IPR001667">
    <property type="entry name" value="DDH_dom"/>
</dbReference>
<dbReference type="InterPro" id="IPR003156">
    <property type="entry name" value="DHHA1_dom"/>
</dbReference>
<comment type="similarity">
    <text evidence="1">Belongs to the RecJ family.</text>
</comment>
<dbReference type="Proteomes" id="UP000037558">
    <property type="component" value="Unassembled WGS sequence"/>
</dbReference>
<keyword evidence="6" id="KW-0175">Coiled coil</keyword>
<dbReference type="InterPro" id="IPR004610">
    <property type="entry name" value="RecJ"/>
</dbReference>
<dbReference type="Pfam" id="PF17768">
    <property type="entry name" value="RecJ_OB"/>
    <property type="match status" value="1"/>
</dbReference>
<evidence type="ECO:0000259" key="10">
    <source>
        <dbReference type="Pfam" id="PF17768"/>
    </source>
</evidence>
<evidence type="ECO:0000256" key="4">
    <source>
        <dbReference type="ARBA" id="ARBA00022801"/>
    </source>
</evidence>
<dbReference type="Gene3D" id="3.10.310.30">
    <property type="match status" value="1"/>
</dbReference>
<evidence type="ECO:0000256" key="3">
    <source>
        <dbReference type="ARBA" id="ARBA00022722"/>
    </source>
</evidence>
<dbReference type="EMBL" id="LILC01000011">
    <property type="protein sequence ID" value="KOO46998.1"/>
    <property type="molecule type" value="Genomic_DNA"/>
</dbReference>
<keyword evidence="4" id="KW-0378">Hydrolase</keyword>
<comment type="caution">
    <text evidence="11">The sequence shown here is derived from an EMBL/GenBank/DDBJ whole genome shotgun (WGS) entry which is preliminary data.</text>
</comment>
<keyword evidence="12" id="KW-1185">Reference proteome</keyword>
<dbReference type="GO" id="GO:0003676">
    <property type="term" value="F:nucleic acid binding"/>
    <property type="evidence" value="ECO:0007669"/>
    <property type="project" value="InterPro"/>
</dbReference>
<dbReference type="RefSeq" id="WP_053401014.1">
    <property type="nucleotide sequence ID" value="NZ_LILC01000011.1"/>
</dbReference>
<dbReference type="OrthoDB" id="9809852at2"/>
<dbReference type="Pfam" id="PF02272">
    <property type="entry name" value="DHHA1"/>
    <property type="match status" value="1"/>
</dbReference>
<evidence type="ECO:0000256" key="5">
    <source>
        <dbReference type="ARBA" id="ARBA00022839"/>
    </source>
</evidence>
<keyword evidence="5" id="KW-0269">Exonuclease</keyword>
<evidence type="ECO:0000256" key="1">
    <source>
        <dbReference type="ARBA" id="ARBA00005915"/>
    </source>
</evidence>
<feature type="coiled-coil region" evidence="6">
    <location>
        <begin position="300"/>
        <end position="334"/>
    </location>
</feature>
<name>A0A0M0L8M6_9BACI</name>
<organism evidence="11 12">
    <name type="scientific">Priestia koreensis</name>
    <dbReference type="NCBI Taxonomy" id="284581"/>
    <lineage>
        <taxon>Bacteria</taxon>
        <taxon>Bacillati</taxon>
        <taxon>Bacillota</taxon>
        <taxon>Bacilli</taxon>
        <taxon>Bacillales</taxon>
        <taxon>Bacillaceae</taxon>
        <taxon>Priestia</taxon>
    </lineage>
</organism>
<dbReference type="InterPro" id="IPR038763">
    <property type="entry name" value="DHH_sf"/>
</dbReference>
<feature type="domain" description="DHHA1" evidence="8">
    <location>
        <begin position="346"/>
        <end position="442"/>
    </location>
</feature>
<dbReference type="Pfam" id="PF10141">
    <property type="entry name" value="ssDNA-exonuc_C"/>
    <property type="match status" value="1"/>
</dbReference>
<proteinExistence type="inferred from homology"/>
<evidence type="ECO:0000256" key="6">
    <source>
        <dbReference type="SAM" id="Coils"/>
    </source>
</evidence>
<dbReference type="NCBIfam" id="TIGR00644">
    <property type="entry name" value="recJ"/>
    <property type="match status" value="1"/>
</dbReference>
<protein>
    <recommendedName>
        <fullName evidence="2">Single-stranded-DNA-specific exonuclease RecJ</fullName>
    </recommendedName>
</protein>
<dbReference type="Pfam" id="PF01368">
    <property type="entry name" value="DHH"/>
    <property type="match status" value="1"/>
</dbReference>
<dbReference type="AlphaFoldDB" id="A0A0M0L8M6"/>
<dbReference type="PANTHER" id="PTHR30255">
    <property type="entry name" value="SINGLE-STRANDED-DNA-SPECIFIC EXONUCLEASE RECJ"/>
    <property type="match status" value="1"/>
</dbReference>
<reference evidence="12" key="1">
    <citation type="submission" date="2015-08" db="EMBL/GenBank/DDBJ databases">
        <title>Fjat-14210 dsm16467.</title>
        <authorList>
            <person name="Liu B."/>
            <person name="Wang J."/>
            <person name="Zhu Y."/>
            <person name="Liu G."/>
            <person name="Chen Q."/>
            <person name="Chen Z."/>
            <person name="Lan J."/>
            <person name="Che J."/>
            <person name="Ge C."/>
            <person name="Shi H."/>
            <person name="Pan Z."/>
            <person name="Liu X."/>
        </authorList>
    </citation>
    <scope>NUCLEOTIDE SEQUENCE [LARGE SCALE GENOMIC DNA]</scope>
    <source>
        <strain evidence="12">DSM 16467</strain>
    </source>
</reference>
<keyword evidence="3" id="KW-0540">Nuclease</keyword>
<feature type="domain" description="DDH" evidence="7">
    <location>
        <begin position="82"/>
        <end position="226"/>
    </location>
</feature>
<dbReference type="STRING" id="284581.AMD01_08815"/>
<evidence type="ECO:0000313" key="11">
    <source>
        <dbReference type="EMBL" id="KOO46998.1"/>
    </source>
</evidence>
<evidence type="ECO:0000259" key="9">
    <source>
        <dbReference type="Pfam" id="PF10141"/>
    </source>
</evidence>
<evidence type="ECO:0000259" key="7">
    <source>
        <dbReference type="Pfam" id="PF01368"/>
    </source>
</evidence>
<dbReference type="PATRIC" id="fig|284581.3.peg.3817"/>
<sequence length="786" mass="88390">MLKSKRRWNIQQPNNEAVENLAKDLNIPPLIASLLINRGMTTKESASQFLNIENQSFHDPFLLDGMDRAVERIHKAIENNEKIMIYGDYDADGVTSTSVMLTALQQLGADVDFYIPNRFSEGYGPNEEAFRFIDEQGYTLVITVDTGISAVHEAQVAEGLAFDLIITDHHEPGPILPSCYAILHPKKPGSHYPFGHLAGVGVAFKLAHALLGEVPEHLLELAVIGTIADLVPLTGENRLIAKKGLKRLAYSQRPGLKALFKVCNVKQQELTEDSIGFALAPRINAVGRLQDADPAVELIMSQNEEEAFLLAEEIDRLNKERQALVNEITEEAIRKVEEIYPPSENAVLVITGEGWNAGVIGIVASRLVDRFYRPTIVLSEDHEKGVAKGSARSIAGFDLFANLSTCREILPHFGGHPMAAGMTLKLEDIAELRERLNQLAKEVLSDEDFIPVTSIDVSCKVEDVTIEAIEQLQLMAPFGMNNPKPKVAIAPSAIQSIRKIGADQTHMKLVIEDNGQALDAIGFGFGYLYEDISPLAEISLIGELNINEWNNIRKPQLMIEDMAVNDWQLFDLRGLRDPARFFHSTYHEKMTLLAFSEETLTHAALQAYRDQIVLVQSVDEAKQVSVEDETIVLLDLPTSSELIEGLFAGRVPARIYAIFFTAENHFFDTIPTREHFKWYYAFLTKKSPFDLKRYKEELAIYKGWTKDTIDFMSQVFFELEFVTIENGLISLMKNSPKRDLIESVTFRHKQEHIQIEKNFLYTSYAHLKSVFEQVFKRASINEEATK</sequence>